<gene>
    <name evidence="2" type="ORF">BN1221_01432</name>
</gene>
<evidence type="ECO:0000313" key="3">
    <source>
        <dbReference type="Proteomes" id="UP000044377"/>
    </source>
</evidence>
<sequence>MRWAKKHAHCRAGNRKSVENRRENGENAMRFCEAAQQIRPV</sequence>
<feature type="compositionally biased region" description="Basic residues" evidence="1">
    <location>
        <begin position="1"/>
        <end position="14"/>
    </location>
</feature>
<evidence type="ECO:0000313" key="2">
    <source>
        <dbReference type="EMBL" id="CPR15301.1"/>
    </source>
</evidence>
<dbReference type="Proteomes" id="UP000044377">
    <property type="component" value="Unassembled WGS sequence"/>
</dbReference>
<accession>A0A0G4JST8</accession>
<feature type="region of interest" description="Disordered" evidence="1">
    <location>
        <begin position="1"/>
        <end position="23"/>
    </location>
</feature>
<evidence type="ECO:0000256" key="1">
    <source>
        <dbReference type="SAM" id="MobiDB-lite"/>
    </source>
</evidence>
<proteinExistence type="predicted"/>
<keyword evidence="3" id="KW-1185">Reference proteome</keyword>
<name>A0A0G4JST8_9GAMM</name>
<protein>
    <submittedName>
        <fullName evidence="2">Uncharacterized protein</fullName>
    </submittedName>
</protein>
<dbReference type="EMBL" id="CGIG01000001">
    <property type="protein sequence ID" value="CPR15301.1"/>
    <property type="molecule type" value="Genomic_DNA"/>
</dbReference>
<organism evidence="2 3">
    <name type="scientific">Brenneria goodwinii</name>
    <dbReference type="NCBI Taxonomy" id="1109412"/>
    <lineage>
        <taxon>Bacteria</taxon>
        <taxon>Pseudomonadati</taxon>
        <taxon>Pseudomonadota</taxon>
        <taxon>Gammaproteobacteria</taxon>
        <taxon>Enterobacterales</taxon>
        <taxon>Pectobacteriaceae</taxon>
        <taxon>Brenneria</taxon>
    </lineage>
</organism>
<dbReference type="AlphaFoldDB" id="A0A0G4JST8"/>
<reference evidence="3" key="1">
    <citation type="submission" date="2015-01" db="EMBL/GenBank/DDBJ databases">
        <authorList>
            <person name="Paterson Steve"/>
        </authorList>
    </citation>
    <scope>NUCLEOTIDE SEQUENCE [LARGE SCALE GENOMIC DNA]</scope>
    <source>
        <strain evidence="3">OBR1</strain>
    </source>
</reference>